<dbReference type="CDD" id="cd14014">
    <property type="entry name" value="STKc_PknB_like"/>
    <property type="match status" value="1"/>
</dbReference>
<dbReference type="Proteomes" id="UP001291309">
    <property type="component" value="Unassembled WGS sequence"/>
</dbReference>
<proteinExistence type="predicted"/>
<dbReference type="PANTHER" id="PTHR43671:SF13">
    <property type="entry name" value="SERINE_THREONINE-PROTEIN KINASE NEK2"/>
    <property type="match status" value="1"/>
</dbReference>
<feature type="domain" description="Protein kinase" evidence="7">
    <location>
        <begin position="22"/>
        <end position="299"/>
    </location>
</feature>
<gene>
    <name evidence="8" type="ORF">SYV04_20145</name>
</gene>
<evidence type="ECO:0000256" key="3">
    <source>
        <dbReference type="ARBA" id="ARBA00022741"/>
    </source>
</evidence>
<dbReference type="InterPro" id="IPR050660">
    <property type="entry name" value="NEK_Ser/Thr_kinase"/>
</dbReference>
<reference evidence="8 9" key="1">
    <citation type="submission" date="2023-12" db="EMBL/GenBank/DDBJ databases">
        <title>the genome sequence of Hyalangium sp. s54d21.</title>
        <authorList>
            <person name="Zhang X."/>
        </authorList>
    </citation>
    <scope>NUCLEOTIDE SEQUENCE [LARGE SCALE GENOMIC DNA]</scope>
    <source>
        <strain evidence="9">s54d21</strain>
    </source>
</reference>
<dbReference type="PROSITE" id="PS50011">
    <property type="entry name" value="PROTEIN_KINASE_DOM"/>
    <property type="match status" value="1"/>
</dbReference>
<sequence>MSPSLSLASDPNFESGALIDQWRVIKRFRSGSYGVVYRVVRAEQPEAGTYALKLARNPEDERFEREAMLLSRIHHPAVPQFHGHGLWKDVLGQSYPYVVMQWVEGVPLYEWADQRSFTSRQVLLVLAQVARALEATHLHGVHRDVKGDNVLVGENGQVFLVDFGACWYAGARPLTDSAIPPGTEPYRSHQLIRFRYQFRRHLEAHYHYPPEDDLYALGVMAYRLVTGTYPPAGTDPECSDDPERPRPPRLVAPRDMASVVPVLDSLILQMLSEERSARGTAGELAQSLKKAAASVEPELDLPIVPNSSTRTTERATRPGPPSWFRRVLVLLSRWLVPSAALAAVTLVTVLSAHLMEDPPQLTCGEQPAKGRAGEPVGLGDTTLASAAPFIADRLPVRAVSLDMPDRPLKGQKRAPCVRRREVEINGGCWIQVGTMEAPCEADAYDWQGKCYLPVSAPLRQPTSKEP</sequence>
<evidence type="ECO:0000256" key="5">
    <source>
        <dbReference type="ARBA" id="ARBA00022840"/>
    </source>
</evidence>
<evidence type="ECO:0000256" key="4">
    <source>
        <dbReference type="ARBA" id="ARBA00022777"/>
    </source>
</evidence>
<evidence type="ECO:0000256" key="6">
    <source>
        <dbReference type="SAM" id="MobiDB-lite"/>
    </source>
</evidence>
<organism evidence="8 9">
    <name type="scientific">Hyalangium rubrum</name>
    <dbReference type="NCBI Taxonomy" id="3103134"/>
    <lineage>
        <taxon>Bacteria</taxon>
        <taxon>Pseudomonadati</taxon>
        <taxon>Myxococcota</taxon>
        <taxon>Myxococcia</taxon>
        <taxon>Myxococcales</taxon>
        <taxon>Cystobacterineae</taxon>
        <taxon>Archangiaceae</taxon>
        <taxon>Hyalangium</taxon>
    </lineage>
</organism>
<accession>A0ABU5H613</accession>
<dbReference type="EC" id="2.7.11.1" evidence="1"/>
<keyword evidence="4 8" id="KW-0418">Kinase</keyword>
<dbReference type="Gene3D" id="1.10.510.10">
    <property type="entry name" value="Transferase(Phosphotransferase) domain 1"/>
    <property type="match status" value="1"/>
</dbReference>
<dbReference type="SMART" id="SM00220">
    <property type="entry name" value="S_TKc"/>
    <property type="match status" value="1"/>
</dbReference>
<keyword evidence="3" id="KW-0547">Nucleotide-binding</keyword>
<dbReference type="PANTHER" id="PTHR43671">
    <property type="entry name" value="SERINE/THREONINE-PROTEIN KINASE NEK"/>
    <property type="match status" value="1"/>
</dbReference>
<dbReference type="InterPro" id="IPR000719">
    <property type="entry name" value="Prot_kinase_dom"/>
</dbReference>
<keyword evidence="5" id="KW-0067">ATP-binding</keyword>
<evidence type="ECO:0000313" key="9">
    <source>
        <dbReference type="Proteomes" id="UP001291309"/>
    </source>
</evidence>
<keyword evidence="2 8" id="KW-0808">Transferase</keyword>
<dbReference type="SUPFAM" id="SSF56112">
    <property type="entry name" value="Protein kinase-like (PK-like)"/>
    <property type="match status" value="1"/>
</dbReference>
<dbReference type="Pfam" id="PF00069">
    <property type="entry name" value="Pkinase"/>
    <property type="match status" value="1"/>
</dbReference>
<evidence type="ECO:0000256" key="2">
    <source>
        <dbReference type="ARBA" id="ARBA00022679"/>
    </source>
</evidence>
<evidence type="ECO:0000313" key="8">
    <source>
        <dbReference type="EMBL" id="MDY7228746.1"/>
    </source>
</evidence>
<evidence type="ECO:0000259" key="7">
    <source>
        <dbReference type="PROSITE" id="PS50011"/>
    </source>
</evidence>
<dbReference type="InterPro" id="IPR011009">
    <property type="entry name" value="Kinase-like_dom_sf"/>
</dbReference>
<comment type="caution">
    <text evidence="8">The sequence shown here is derived from an EMBL/GenBank/DDBJ whole genome shotgun (WGS) entry which is preliminary data.</text>
</comment>
<evidence type="ECO:0000256" key="1">
    <source>
        <dbReference type="ARBA" id="ARBA00012513"/>
    </source>
</evidence>
<dbReference type="GO" id="GO:0004674">
    <property type="term" value="F:protein serine/threonine kinase activity"/>
    <property type="evidence" value="ECO:0007669"/>
    <property type="project" value="UniProtKB-EC"/>
</dbReference>
<protein>
    <recommendedName>
        <fullName evidence="1">non-specific serine/threonine protein kinase</fullName>
        <ecNumber evidence="1">2.7.11.1</ecNumber>
    </recommendedName>
</protein>
<feature type="region of interest" description="Disordered" evidence="6">
    <location>
        <begin position="231"/>
        <end position="251"/>
    </location>
</feature>
<keyword evidence="9" id="KW-1185">Reference proteome</keyword>
<name>A0ABU5H613_9BACT</name>
<dbReference type="RefSeq" id="WP_321547464.1">
    <property type="nucleotide sequence ID" value="NZ_JAXIVS010000006.1"/>
</dbReference>
<dbReference type="Gene3D" id="3.30.200.20">
    <property type="entry name" value="Phosphorylase Kinase, domain 1"/>
    <property type="match status" value="1"/>
</dbReference>
<dbReference type="EMBL" id="JAXIVS010000006">
    <property type="protein sequence ID" value="MDY7228746.1"/>
    <property type="molecule type" value="Genomic_DNA"/>
</dbReference>